<feature type="domain" description="C2H2-type" evidence="12">
    <location>
        <begin position="1248"/>
        <end position="1276"/>
    </location>
</feature>
<feature type="compositionally biased region" description="Basic and acidic residues" evidence="11">
    <location>
        <begin position="1027"/>
        <end position="1046"/>
    </location>
</feature>
<feature type="domain" description="C2H2-type" evidence="12">
    <location>
        <begin position="1470"/>
        <end position="1499"/>
    </location>
</feature>
<feature type="domain" description="C2H2-type" evidence="12">
    <location>
        <begin position="613"/>
        <end position="640"/>
    </location>
</feature>
<dbReference type="PROSITE" id="PS00028">
    <property type="entry name" value="ZINC_FINGER_C2H2_1"/>
    <property type="match status" value="12"/>
</dbReference>
<feature type="compositionally biased region" description="Low complexity" evidence="11">
    <location>
        <begin position="212"/>
        <end position="224"/>
    </location>
</feature>
<feature type="compositionally biased region" description="Basic residues" evidence="11">
    <location>
        <begin position="201"/>
        <end position="211"/>
    </location>
</feature>
<evidence type="ECO:0000256" key="10">
    <source>
        <dbReference type="PROSITE-ProRule" id="PRU01263"/>
    </source>
</evidence>
<feature type="compositionally biased region" description="Polar residues" evidence="11">
    <location>
        <begin position="1011"/>
        <end position="1024"/>
    </location>
</feature>
<feature type="compositionally biased region" description="Low complexity" evidence="11">
    <location>
        <begin position="114"/>
        <end position="127"/>
    </location>
</feature>
<dbReference type="InterPro" id="IPR012934">
    <property type="entry name" value="Znf_AD"/>
</dbReference>
<feature type="domain" description="ZAD" evidence="13">
    <location>
        <begin position="10"/>
        <end position="85"/>
    </location>
</feature>
<dbReference type="PANTHER" id="PTHR47772:SF13">
    <property type="entry name" value="GASTRULA ZINC FINGER PROTEIN XLCGF49.1-LIKE-RELATED"/>
    <property type="match status" value="1"/>
</dbReference>
<accession>A0A9R1U3T8</accession>
<dbReference type="SMART" id="SM00355">
    <property type="entry name" value="ZnF_C2H2"/>
    <property type="match status" value="20"/>
</dbReference>
<dbReference type="InterPro" id="IPR050636">
    <property type="entry name" value="C2H2-ZF_domain-containing"/>
</dbReference>
<feature type="compositionally biased region" description="Basic and acidic residues" evidence="11">
    <location>
        <begin position="964"/>
        <end position="985"/>
    </location>
</feature>
<feature type="compositionally biased region" description="Polar residues" evidence="11">
    <location>
        <begin position="1079"/>
        <end position="1088"/>
    </location>
</feature>
<feature type="compositionally biased region" description="Low complexity" evidence="11">
    <location>
        <begin position="1152"/>
        <end position="1167"/>
    </location>
</feature>
<keyword evidence="5 10" id="KW-0862">Zinc</keyword>
<feature type="domain" description="C2H2-type" evidence="12">
    <location>
        <begin position="585"/>
        <end position="612"/>
    </location>
</feature>
<dbReference type="GO" id="GO:0005634">
    <property type="term" value="C:nucleus"/>
    <property type="evidence" value="ECO:0007669"/>
    <property type="project" value="UniProtKB-SubCell"/>
</dbReference>
<dbReference type="SUPFAM" id="SSF57667">
    <property type="entry name" value="beta-beta-alpha zinc fingers"/>
    <property type="match status" value="11"/>
</dbReference>
<sequence length="1607" mass="180680">MDENVGGEAQVCRLCGQFESIYIDVFGDEGTRRLLGLKIHSRINILIDETDPLPKTICVQCLGKLEFVCDFQEECLRTQRLLRDRYHLPPLPDLDSTLFPVEIKPEDPPPTPDSPSTSTNNNSTEKNLNATADIENVDPSPDSNTTAPVEEPRPKRNLRPPQNRSKSPEKSPNDSTIAPASTRRWLRSRNTTETSKNEKSKPKRSSTKPRVPRTSVSRVTRLRSQNSQKTRSSVSPTPGKSPPVESSSEQKQTIQIPTSALNKVLTAVSGSSDVEVCVKESKGRNGDIEDISFTLEMRKKLEETENVVTVLAKVFPDQGSCLVDSEIVDLLGDNGNAEINKIMTSVSKSKTSRDKDKDGRLKLQELEKRLSSMSDGADGGGSESRNPEDLFRMDGEEIRVDDNVVSGTLDGQHGYTCKLCKKFYERRDKCMVHVKTHLGIKQYACTLCTAKFVCKSDVMKHIRCSHTNPRPMQCPKCPKRFRSKFDLTEHDNVHKGIRPYKCNDCGQSYHHKVSLQMHIKSHLPPQNLACEYCGKVFPFRTRLLSHIGSVHLKNRRNFRCRFCYNLYSSLAVLNEHIKTRHSTTYTCDICGKTFKVASKYKAHVLQHSNPKPFVCNICNNKYASKAFLNEHLLKHEGLRKHVCQKCGASFAQASHLAAHRHVHGEKTHACPECGRKFNRRDNMKVHRKRHFAETGRIVSGQKSKDDEGLEEGDKDVNEKVWGITWGCGKFFGLEAGDLVEDLFTSGLVIIVLLQRMIKEDDQLPKIVCIRCVGTLEFLCDFVDQCQETQEKLKEKDDANTPAPPPDTNDFNKENIRSSRHKSLSPPSSRRPRAPADFPSQDLENVTPSSGASPDISENILSEILHTRNKRAHSRKQYPKIRNITSLREALKTTGPTSLKRPSAKSVSNPEEKIKKIESVIDRTISGVTPRSRTPKIRFSLQKFIHDPEESSSVLEPPETIKIPKKLEKSDTKLDSPPDPSPREAVEEVSEQPIEQPLKESAMSPPLGALTAQESNGPSEISKSSPGAEEKFSEVGPEDQKFHESTRKSQKSTELLIAEDEGLSKKSPQFNDSKTKKSKTASPRVSRSPSEPHLQSDASDPPSRTRTPPEDILKKNTRSLSSPPPSSGQKTRNSQSSNASESLKPRRRRRSSSESSSCSSVPTSTSSTSKRRKSGAIYGTVSQLISSEEKETIEKFYTIDMSVVDESVVEKNLTYLDKKRTMCLICSALYPRIDKCKVHIWGHLEMKPYKCTACDFSTLTVTNIRCHIRKSHLKIKPFECNFCKKRYVTAILLEEHLNTHSGLRPFKCTVCPFSSASRQVLSYHMTTHKPVKDVTCDICGKEFFSRGRMRAHMITHNKNRELMCKFCSHHFSSAEALQKHLDNLHSSDYVCDICGKSTKSRKALHNHQNVHSEAKFKCNLCPNVYKSGHILKEHLLKHEGIRKYKCEVCDKAFAQQSHLAAHMAVHSEKRFKCPGCQRAFNRHDNMKIHTKRCSMFKANPQLQDMLHMRVKGPKVARLDEAEGMSHVIGKGEEITHTIGNGEGMIQTNGSDEGREEVHEVDQVDQVIRKGTFSIGQVVVIPFTGGTVEECRVKEAVAVTENVIGLECF</sequence>
<dbReference type="Pfam" id="PF00096">
    <property type="entry name" value="zf-C2H2"/>
    <property type="match status" value="9"/>
</dbReference>
<dbReference type="Pfam" id="PF07776">
    <property type="entry name" value="zf-AD"/>
    <property type="match status" value="1"/>
</dbReference>
<dbReference type="GeneID" id="105269116"/>
<dbReference type="FunFam" id="3.30.160.60:FF:000340">
    <property type="entry name" value="zinc finger protein 473 isoform X1"/>
    <property type="match status" value="1"/>
</dbReference>
<feature type="region of interest" description="Disordered" evidence="11">
    <location>
        <begin position="94"/>
        <end position="255"/>
    </location>
</feature>
<keyword evidence="2 10" id="KW-0479">Metal-binding</keyword>
<evidence type="ECO:0000256" key="6">
    <source>
        <dbReference type="ARBA" id="ARBA00023015"/>
    </source>
</evidence>
<dbReference type="OrthoDB" id="6077919at2759"/>
<reference evidence="15" key="1">
    <citation type="submission" date="2025-08" db="UniProtKB">
        <authorList>
            <consortium name="RefSeq"/>
        </authorList>
    </citation>
    <scope>IDENTIFICATION</scope>
    <source>
        <strain evidence="15">USDA-PBARC FA_bdor</strain>
        <tissue evidence="15">Whole organism</tissue>
    </source>
</reference>
<evidence type="ECO:0000256" key="4">
    <source>
        <dbReference type="ARBA" id="ARBA00022771"/>
    </source>
</evidence>
<protein>
    <submittedName>
        <fullName evidence="15">Uncharacterized protein</fullName>
    </submittedName>
</protein>
<evidence type="ECO:0000256" key="5">
    <source>
        <dbReference type="ARBA" id="ARBA00022833"/>
    </source>
</evidence>
<feature type="domain" description="C2H2-type" evidence="12">
    <location>
        <begin position="1443"/>
        <end position="1470"/>
    </location>
</feature>
<keyword evidence="4 9" id="KW-0863">Zinc-finger</keyword>
<feature type="domain" description="C2H2-type" evidence="12">
    <location>
        <begin position="1388"/>
        <end position="1415"/>
    </location>
</feature>
<evidence type="ECO:0000256" key="7">
    <source>
        <dbReference type="ARBA" id="ARBA00023163"/>
    </source>
</evidence>
<evidence type="ECO:0000256" key="11">
    <source>
        <dbReference type="SAM" id="MobiDB-lite"/>
    </source>
</evidence>
<dbReference type="RefSeq" id="XP_011307424.1">
    <property type="nucleotide sequence ID" value="XM_011309122.1"/>
</dbReference>
<dbReference type="SMART" id="SM00868">
    <property type="entry name" value="zf-AD"/>
    <property type="match status" value="2"/>
</dbReference>
<evidence type="ECO:0000259" key="12">
    <source>
        <dbReference type="PROSITE" id="PS50157"/>
    </source>
</evidence>
<proteinExistence type="predicted"/>
<comment type="subcellular location">
    <subcellularLocation>
        <location evidence="1">Nucleus</location>
    </subcellularLocation>
</comment>
<evidence type="ECO:0000256" key="9">
    <source>
        <dbReference type="PROSITE-ProRule" id="PRU00042"/>
    </source>
</evidence>
<feature type="region of interest" description="Disordered" evidence="11">
    <location>
        <begin position="943"/>
        <end position="1174"/>
    </location>
</feature>
<evidence type="ECO:0000259" key="13">
    <source>
        <dbReference type="PROSITE" id="PS51915"/>
    </source>
</evidence>
<evidence type="ECO:0000256" key="8">
    <source>
        <dbReference type="ARBA" id="ARBA00023242"/>
    </source>
</evidence>
<feature type="domain" description="C2H2-type" evidence="12">
    <location>
        <begin position="528"/>
        <end position="556"/>
    </location>
</feature>
<feature type="region of interest" description="Disordered" evidence="11">
    <location>
        <begin position="792"/>
        <end position="855"/>
    </location>
</feature>
<dbReference type="PROSITE" id="PS50157">
    <property type="entry name" value="ZINC_FINGER_C2H2_2"/>
    <property type="match status" value="17"/>
</dbReference>
<dbReference type="Gene3D" id="3.40.1800.20">
    <property type="match status" value="1"/>
</dbReference>
<dbReference type="PANTHER" id="PTHR47772">
    <property type="entry name" value="ZINC FINGER PROTEIN 200"/>
    <property type="match status" value="1"/>
</dbReference>
<name>A0A9R1U3T8_9HYME</name>
<evidence type="ECO:0000256" key="2">
    <source>
        <dbReference type="ARBA" id="ARBA00022723"/>
    </source>
</evidence>
<feature type="domain" description="C2H2-type" evidence="12">
    <location>
        <begin position="668"/>
        <end position="695"/>
    </location>
</feature>
<feature type="domain" description="C2H2-type" evidence="12">
    <location>
        <begin position="472"/>
        <end position="499"/>
    </location>
</feature>
<feature type="binding site" evidence="10">
    <location>
        <position position="12"/>
    </location>
    <ligand>
        <name>Zn(2+)</name>
        <dbReference type="ChEBI" id="CHEBI:29105"/>
    </ligand>
</feature>
<feature type="domain" description="C2H2-type" evidence="12">
    <location>
        <begin position="1361"/>
        <end position="1389"/>
    </location>
</feature>
<dbReference type="GO" id="GO:0008270">
    <property type="term" value="F:zinc ion binding"/>
    <property type="evidence" value="ECO:0007669"/>
    <property type="project" value="UniProtKB-UniRule"/>
</dbReference>
<keyword evidence="14" id="KW-1185">Reference proteome</keyword>
<feature type="compositionally biased region" description="Polar residues" evidence="11">
    <location>
        <begin position="841"/>
        <end position="851"/>
    </location>
</feature>
<evidence type="ECO:0000256" key="1">
    <source>
        <dbReference type="ARBA" id="ARBA00004123"/>
    </source>
</evidence>
<dbReference type="PROSITE" id="PS51915">
    <property type="entry name" value="ZAD"/>
    <property type="match status" value="1"/>
</dbReference>
<keyword evidence="3" id="KW-0677">Repeat</keyword>
<evidence type="ECO:0000313" key="14">
    <source>
        <dbReference type="Proteomes" id="UP000694866"/>
    </source>
</evidence>
<keyword evidence="7" id="KW-0804">Transcription</keyword>
<gene>
    <name evidence="15" type="primary">LOC105269116</name>
</gene>
<feature type="binding site" evidence="10">
    <location>
        <position position="15"/>
    </location>
    <ligand>
        <name>Zn(2+)</name>
        <dbReference type="ChEBI" id="CHEBI:29105"/>
    </ligand>
</feature>
<dbReference type="KEGG" id="fas:105269116"/>
<feature type="domain" description="C2H2-type" evidence="12">
    <location>
        <begin position="1333"/>
        <end position="1360"/>
    </location>
</feature>
<dbReference type="InterPro" id="IPR036236">
    <property type="entry name" value="Znf_C2H2_sf"/>
</dbReference>
<evidence type="ECO:0000313" key="15">
    <source>
        <dbReference type="RefSeq" id="XP_011307424.1"/>
    </source>
</evidence>
<dbReference type="SUPFAM" id="SSF57716">
    <property type="entry name" value="Glucocorticoid receptor-like (DNA-binding domain)"/>
    <property type="match status" value="1"/>
</dbReference>
<feature type="binding site" evidence="10">
    <location>
        <position position="58"/>
    </location>
    <ligand>
        <name>Zn(2+)</name>
        <dbReference type="ChEBI" id="CHEBI:29105"/>
    </ligand>
</feature>
<feature type="domain" description="C2H2-type" evidence="12">
    <location>
        <begin position="415"/>
        <end position="442"/>
    </location>
</feature>
<dbReference type="Proteomes" id="UP000694866">
    <property type="component" value="Unplaced"/>
</dbReference>
<dbReference type="Gene3D" id="3.30.160.60">
    <property type="entry name" value="Classic Zinc Finger"/>
    <property type="match status" value="12"/>
</dbReference>
<keyword evidence="6" id="KW-0805">Transcription regulation</keyword>
<feature type="domain" description="C2H2-type" evidence="12">
    <location>
        <begin position="443"/>
        <end position="471"/>
    </location>
</feature>
<feature type="domain" description="C2H2-type" evidence="12">
    <location>
        <begin position="1277"/>
        <end position="1304"/>
    </location>
</feature>
<dbReference type="InterPro" id="IPR013087">
    <property type="entry name" value="Znf_C2H2_type"/>
</dbReference>
<feature type="domain" description="C2H2-type" evidence="12">
    <location>
        <begin position="1415"/>
        <end position="1442"/>
    </location>
</feature>
<evidence type="ECO:0000256" key="3">
    <source>
        <dbReference type="ARBA" id="ARBA00022737"/>
    </source>
</evidence>
<feature type="compositionally biased region" description="Polar residues" evidence="11">
    <location>
        <begin position="225"/>
        <end position="255"/>
    </location>
</feature>
<feature type="region of interest" description="Disordered" evidence="11">
    <location>
        <begin position="370"/>
        <end position="389"/>
    </location>
</feature>
<feature type="compositionally biased region" description="Polar residues" evidence="11">
    <location>
        <begin position="1095"/>
        <end position="1105"/>
    </location>
</feature>
<feature type="binding site" evidence="10">
    <location>
        <position position="61"/>
    </location>
    <ligand>
        <name>Zn(2+)</name>
        <dbReference type="ChEBI" id="CHEBI:29105"/>
    </ligand>
</feature>
<dbReference type="FunFam" id="3.30.160.60:FF:000446">
    <property type="entry name" value="Zinc finger protein"/>
    <property type="match status" value="1"/>
</dbReference>
<feature type="domain" description="C2H2-type" evidence="12">
    <location>
        <begin position="641"/>
        <end position="668"/>
    </location>
</feature>
<keyword evidence="8" id="KW-0539">Nucleus</keyword>
<organism evidence="14 15">
    <name type="scientific">Fopius arisanus</name>
    <dbReference type="NCBI Taxonomy" id="64838"/>
    <lineage>
        <taxon>Eukaryota</taxon>
        <taxon>Metazoa</taxon>
        <taxon>Ecdysozoa</taxon>
        <taxon>Arthropoda</taxon>
        <taxon>Hexapoda</taxon>
        <taxon>Insecta</taxon>
        <taxon>Pterygota</taxon>
        <taxon>Neoptera</taxon>
        <taxon>Endopterygota</taxon>
        <taxon>Hymenoptera</taxon>
        <taxon>Apocrita</taxon>
        <taxon>Ichneumonoidea</taxon>
        <taxon>Braconidae</taxon>
        <taxon>Opiinae</taxon>
        <taxon>Fopius</taxon>
    </lineage>
</organism>
<feature type="compositionally biased region" description="Polar residues" evidence="11">
    <location>
        <begin position="1126"/>
        <end position="1138"/>
    </location>
</feature>
<feature type="domain" description="C2H2-type" evidence="12">
    <location>
        <begin position="500"/>
        <end position="527"/>
    </location>
</feature>